<proteinExistence type="predicted"/>
<sequence length="259" mass="28662">MACALQVWSCDRIYKCSVIVNENGTKIIDYIIELTNLELGINGHSLVLETSGTPIKHDAVLLLKKNEVIMLLQDDEEWSTNISILSFPLEQGPTEDCDLSSISTNEKENDSSILSRSDSSMSSVSSKASLPLSISNLDNIQRTPSENPSTSSNSIQKSGPESSTQAPPNIQKGQNNQLDFDLFQISWHEIATADEQALTNGSRDEIVHRSVAKVIISGVRVINPHIPVKTLRRLAFFLFSEDHGTEDHLNHHHTIHVII</sequence>
<dbReference type="EMBL" id="CM056742">
    <property type="protein sequence ID" value="KAJ8677980.1"/>
    <property type="molecule type" value="Genomic_DNA"/>
</dbReference>
<protein>
    <submittedName>
        <fullName evidence="1">Uncharacterized protein</fullName>
    </submittedName>
</protein>
<evidence type="ECO:0000313" key="2">
    <source>
        <dbReference type="Proteomes" id="UP001239111"/>
    </source>
</evidence>
<name>A0ACC2P338_9HYME</name>
<organism evidence="1 2">
    <name type="scientific">Eretmocerus hayati</name>
    <dbReference type="NCBI Taxonomy" id="131215"/>
    <lineage>
        <taxon>Eukaryota</taxon>
        <taxon>Metazoa</taxon>
        <taxon>Ecdysozoa</taxon>
        <taxon>Arthropoda</taxon>
        <taxon>Hexapoda</taxon>
        <taxon>Insecta</taxon>
        <taxon>Pterygota</taxon>
        <taxon>Neoptera</taxon>
        <taxon>Endopterygota</taxon>
        <taxon>Hymenoptera</taxon>
        <taxon>Apocrita</taxon>
        <taxon>Proctotrupomorpha</taxon>
        <taxon>Chalcidoidea</taxon>
        <taxon>Aphelinidae</taxon>
        <taxon>Aphelininae</taxon>
        <taxon>Eretmocerus</taxon>
    </lineage>
</organism>
<accession>A0ACC2P338</accession>
<keyword evidence="2" id="KW-1185">Reference proteome</keyword>
<gene>
    <name evidence="1" type="ORF">QAD02_013767</name>
</gene>
<reference evidence="1" key="1">
    <citation type="submission" date="2023-04" db="EMBL/GenBank/DDBJ databases">
        <title>A chromosome-level genome assembly of the parasitoid wasp Eretmocerus hayati.</title>
        <authorList>
            <person name="Zhong Y."/>
            <person name="Liu S."/>
            <person name="Liu Y."/>
        </authorList>
    </citation>
    <scope>NUCLEOTIDE SEQUENCE</scope>
    <source>
        <strain evidence="1">ZJU_SS_LIU_2023</strain>
    </source>
</reference>
<evidence type="ECO:0000313" key="1">
    <source>
        <dbReference type="EMBL" id="KAJ8677980.1"/>
    </source>
</evidence>
<comment type="caution">
    <text evidence="1">The sequence shown here is derived from an EMBL/GenBank/DDBJ whole genome shotgun (WGS) entry which is preliminary data.</text>
</comment>
<dbReference type="Proteomes" id="UP001239111">
    <property type="component" value="Chromosome 2"/>
</dbReference>